<dbReference type="KEGG" id="bmic:BMR1_01G02030"/>
<dbReference type="InterPro" id="IPR013744">
    <property type="entry name" value="SidJ"/>
</dbReference>
<sequence length="294" mass="32981">MQLVAPHFFHPLSSLQRNFMYTLIQPQNCRIGNVFGLLRHGKNGCMIVIVPGFGDGIFSSSWQIALDTMLSSKNYSILHLHLSSTYYGSGLHGIDTSAKQLSQIIETVKFDRLVLVGHSTGAQISLEFAKKLGSKITNLTLVLLAPVSDRLAIPPNPLIDTAREWNKMGKGEKILPELLWNCPITARRMLELVERGGEDDYFSPDLDEQYLNAKYKNVVFDRALFVYGTDDEYIGDLNEYKKLVNRIARVTKRNVEISLVVGKVEVIVGDHYFSNSSSNLVEVITQFLSGKINN</sequence>
<name>A0A1N6LWU3_BABMR</name>
<dbReference type="RefSeq" id="XP_021337450.1">
    <property type="nucleotide sequence ID" value="XM_021482854.1"/>
</dbReference>
<dbReference type="InterPro" id="IPR029058">
    <property type="entry name" value="AB_hydrolase_fold"/>
</dbReference>
<keyword evidence="2" id="KW-1185">Reference proteome</keyword>
<reference evidence="1 2" key="1">
    <citation type="journal article" date="2012" name="Nucleic Acids Res.">
        <title>Sequencing of the smallest Apicomplexan genome from the human pathogen Babesia microti.</title>
        <authorList>
            <person name="Cornillot E."/>
            <person name="Hadj-Kaddour K."/>
            <person name="Dassouli A."/>
            <person name="Noel B."/>
            <person name="Ranwez V."/>
            <person name="Vacherie B."/>
            <person name="Augagneur Y."/>
            <person name="Bres V."/>
            <person name="Duclos A."/>
            <person name="Randazzo S."/>
            <person name="Carcy B."/>
            <person name="Debierre-Grockiego F."/>
            <person name="Delbecq S."/>
            <person name="Moubri-Menage K."/>
            <person name="Shams-Eldin H."/>
            <person name="Usmani-Brown S."/>
            <person name="Bringaud F."/>
            <person name="Wincker P."/>
            <person name="Vivares C.P."/>
            <person name="Schwarz R.T."/>
            <person name="Schetters T.P."/>
            <person name="Krause P.J."/>
            <person name="Gorenflot A."/>
            <person name="Berry V."/>
            <person name="Barbe V."/>
            <person name="Ben Mamoun C."/>
        </authorList>
    </citation>
    <scope>NUCLEOTIDE SEQUENCE [LARGE SCALE GENOMIC DNA]</scope>
    <source>
        <strain evidence="1 2">RI</strain>
    </source>
</reference>
<reference evidence="1 2" key="3">
    <citation type="journal article" date="2016" name="Sci. Rep.">
        <title>Genome-wide diversity and gene expression profiling of Babesia microti isolates identify polymorphic genes that mediate host-pathogen interactions.</title>
        <authorList>
            <person name="Silva J.C."/>
            <person name="Cornillot E."/>
            <person name="McCracken C."/>
            <person name="Usmani-Brown S."/>
            <person name="Dwivedi A."/>
            <person name="Ifeonu O.O."/>
            <person name="Crabtree J."/>
            <person name="Gotia H.T."/>
            <person name="Virji A.Z."/>
            <person name="Reynes C."/>
            <person name="Colinge J."/>
            <person name="Kumar V."/>
            <person name="Lawres L."/>
            <person name="Pazzi J.E."/>
            <person name="Pablo J.V."/>
            <person name="Hung C."/>
            <person name="Brancato J."/>
            <person name="Kumari P."/>
            <person name="Orvis J."/>
            <person name="Tretina K."/>
            <person name="Chibucos M."/>
            <person name="Ott S."/>
            <person name="Sadzewicz L."/>
            <person name="Sengamalay N."/>
            <person name="Shetty A.C."/>
            <person name="Su Q."/>
            <person name="Tallon L."/>
            <person name="Fraser C.M."/>
            <person name="Frutos R."/>
            <person name="Molina D.M."/>
            <person name="Krause P.J."/>
            <person name="Ben Mamoun C."/>
        </authorList>
    </citation>
    <scope>NUCLEOTIDE SEQUENCE [LARGE SCALE GENOMIC DNA]</scope>
    <source>
        <strain evidence="1 2">RI</strain>
    </source>
</reference>
<evidence type="ECO:0008006" key="3">
    <source>
        <dbReference type="Google" id="ProtNLM"/>
    </source>
</evidence>
<dbReference type="OrthoDB" id="10034502at2759"/>
<protein>
    <recommendedName>
        <fullName evidence="3">AB hydrolase-1 domain-containing protein</fullName>
    </recommendedName>
</protein>
<evidence type="ECO:0000313" key="2">
    <source>
        <dbReference type="Proteomes" id="UP000002899"/>
    </source>
</evidence>
<dbReference type="GeneID" id="24423478"/>
<dbReference type="SUPFAM" id="SSF53474">
    <property type="entry name" value="alpha/beta-Hydrolases"/>
    <property type="match status" value="1"/>
</dbReference>
<dbReference type="AlphaFoldDB" id="A0A1N6LWU3"/>
<proteinExistence type="predicted"/>
<dbReference type="PANTHER" id="PTHR31591:SF1">
    <property type="entry name" value="UPF0613 PROTEIN PB24D3.06C"/>
    <property type="match status" value="1"/>
</dbReference>
<evidence type="ECO:0000313" key="1">
    <source>
        <dbReference type="EMBL" id="SIO73348.1"/>
    </source>
</evidence>
<reference evidence="1 2" key="2">
    <citation type="journal article" date="2013" name="PLoS ONE">
        <title>Whole genome mapping and re-organization of the nuclear and mitochondrial genomes of Babesia microti isolates.</title>
        <authorList>
            <person name="Cornillot E."/>
            <person name="Dassouli A."/>
            <person name="Garg A."/>
            <person name="Pachikara N."/>
            <person name="Randazzo S."/>
            <person name="Depoix D."/>
            <person name="Carcy B."/>
            <person name="Delbecq S."/>
            <person name="Frutos R."/>
            <person name="Silva J.C."/>
            <person name="Sutton R."/>
            <person name="Krause P.J."/>
            <person name="Mamoun C.B."/>
        </authorList>
    </citation>
    <scope>NUCLEOTIDE SEQUENCE [LARGE SCALE GENOMIC DNA]</scope>
    <source>
        <strain evidence="1 2">RI</strain>
    </source>
</reference>
<dbReference type="Pfam" id="PF08538">
    <property type="entry name" value="DUF1749"/>
    <property type="match status" value="1"/>
</dbReference>
<accession>A0A1N6LWU3</accession>
<organism evidence="1 2">
    <name type="scientific">Babesia microti (strain RI)</name>
    <dbReference type="NCBI Taxonomy" id="1133968"/>
    <lineage>
        <taxon>Eukaryota</taxon>
        <taxon>Sar</taxon>
        <taxon>Alveolata</taxon>
        <taxon>Apicomplexa</taxon>
        <taxon>Aconoidasida</taxon>
        <taxon>Piroplasmida</taxon>
        <taxon>Babesiidae</taxon>
        <taxon>Babesia</taxon>
    </lineage>
</organism>
<dbReference type="PANTHER" id="PTHR31591">
    <property type="entry name" value="UPF0613 PROTEIN PB24D3.06C"/>
    <property type="match status" value="1"/>
</dbReference>
<dbReference type="Gene3D" id="3.40.50.1820">
    <property type="entry name" value="alpha/beta hydrolase"/>
    <property type="match status" value="1"/>
</dbReference>
<dbReference type="VEuPathDB" id="PiroplasmaDB:BMR1_01G02030"/>
<gene>
    <name evidence="1" type="ORF">BMR1_01G02030</name>
</gene>
<dbReference type="Proteomes" id="UP000002899">
    <property type="component" value="Chromosome I"/>
</dbReference>
<dbReference type="EMBL" id="FO082871">
    <property type="protein sequence ID" value="SIO73348.1"/>
    <property type="molecule type" value="Genomic_DNA"/>
</dbReference>